<proteinExistence type="predicted"/>
<evidence type="ECO:0000256" key="1">
    <source>
        <dbReference type="SAM" id="MobiDB-lite"/>
    </source>
</evidence>
<evidence type="ECO:0000313" key="2">
    <source>
        <dbReference type="EMBL" id="CAI8615743.1"/>
    </source>
</evidence>
<sequence length="155" mass="17069">MGNFDPLFFPLPPGYGSGKGQRKDLTSKQSLEFSLIRTAKLTASLSPRAKLRPRLLVTSGRLFPSPEIQVSTGKDLLIPRGRAGLEASYLSTPWQQEKKGDLVLYSGDLFPTEARKPPSCPRSHSVNRKGKPTHPSAPLVDRCGFTKRLSTVHSR</sequence>
<accession>A0AAV1B0S9</accession>
<dbReference type="Proteomes" id="UP001157006">
    <property type="component" value="Chromosome 5"/>
</dbReference>
<protein>
    <submittedName>
        <fullName evidence="2">Uncharacterized protein</fullName>
    </submittedName>
</protein>
<evidence type="ECO:0000313" key="3">
    <source>
        <dbReference type="Proteomes" id="UP001157006"/>
    </source>
</evidence>
<gene>
    <name evidence="2" type="ORF">VFH_V193880</name>
</gene>
<keyword evidence="3" id="KW-1185">Reference proteome</keyword>
<dbReference type="AlphaFoldDB" id="A0AAV1B0S9"/>
<organism evidence="2 3">
    <name type="scientific">Vicia faba</name>
    <name type="common">Broad bean</name>
    <name type="synonym">Faba vulgaris</name>
    <dbReference type="NCBI Taxonomy" id="3906"/>
    <lineage>
        <taxon>Eukaryota</taxon>
        <taxon>Viridiplantae</taxon>
        <taxon>Streptophyta</taxon>
        <taxon>Embryophyta</taxon>
        <taxon>Tracheophyta</taxon>
        <taxon>Spermatophyta</taxon>
        <taxon>Magnoliopsida</taxon>
        <taxon>eudicotyledons</taxon>
        <taxon>Gunneridae</taxon>
        <taxon>Pentapetalae</taxon>
        <taxon>rosids</taxon>
        <taxon>fabids</taxon>
        <taxon>Fabales</taxon>
        <taxon>Fabaceae</taxon>
        <taxon>Papilionoideae</taxon>
        <taxon>50 kb inversion clade</taxon>
        <taxon>NPAAA clade</taxon>
        <taxon>Hologalegina</taxon>
        <taxon>IRL clade</taxon>
        <taxon>Fabeae</taxon>
        <taxon>Vicia</taxon>
    </lineage>
</organism>
<feature type="region of interest" description="Disordered" evidence="1">
    <location>
        <begin position="114"/>
        <end position="140"/>
    </location>
</feature>
<dbReference type="EMBL" id="OX451740">
    <property type="protein sequence ID" value="CAI8615743.1"/>
    <property type="molecule type" value="Genomic_DNA"/>
</dbReference>
<name>A0AAV1B0S9_VICFA</name>
<reference evidence="2 3" key="1">
    <citation type="submission" date="2023-01" db="EMBL/GenBank/DDBJ databases">
        <authorList>
            <person name="Kreplak J."/>
        </authorList>
    </citation>
    <scope>NUCLEOTIDE SEQUENCE [LARGE SCALE GENOMIC DNA]</scope>
</reference>